<dbReference type="EMBL" id="CAMGYJ010000008">
    <property type="protein sequence ID" value="CAI0461553.1"/>
    <property type="molecule type" value="Genomic_DNA"/>
</dbReference>
<sequence length="165" mass="18188">MGMLMSSLGKGVPSTQMIGFVMGTLYKQFVDRDIQCFDDFHFAILDIFNSFNSALPGKHYDAPSRKEVEECFHAWTEAGDGSAKKELFVAFMKKKVHLSRLDDSTMVAGIVTPPAAMAAKRAGENVPQLKMIKYIPDVIFVPSATVLAIVTAKLTKRMFLGNFAS</sequence>
<protein>
    <recommendedName>
        <fullName evidence="3">Calcium ion binding protein</fullName>
    </recommendedName>
</protein>
<reference evidence="1" key="1">
    <citation type="submission" date="2022-08" db="EMBL/GenBank/DDBJ databases">
        <authorList>
            <person name="Gutierrez-Valencia J."/>
        </authorList>
    </citation>
    <scope>NUCLEOTIDE SEQUENCE</scope>
</reference>
<evidence type="ECO:0000313" key="1">
    <source>
        <dbReference type="EMBL" id="CAI0461553.1"/>
    </source>
</evidence>
<dbReference type="AlphaFoldDB" id="A0AAV0NSE0"/>
<gene>
    <name evidence="1" type="ORF">LITE_LOCUS34980</name>
</gene>
<dbReference type="PANTHER" id="PTHR37754:SF1">
    <property type="entry name" value="CALCIUM ION-BINDING PROTEIN"/>
    <property type="match status" value="1"/>
</dbReference>
<comment type="caution">
    <text evidence="1">The sequence shown here is derived from an EMBL/GenBank/DDBJ whole genome shotgun (WGS) entry which is preliminary data.</text>
</comment>
<accession>A0AAV0NSE0</accession>
<dbReference type="PANTHER" id="PTHR37754">
    <property type="entry name" value="CALCIUM ION-BINDING PROTEIN"/>
    <property type="match status" value="1"/>
</dbReference>
<evidence type="ECO:0000313" key="2">
    <source>
        <dbReference type="Proteomes" id="UP001154282"/>
    </source>
</evidence>
<name>A0AAV0NSE0_9ROSI</name>
<dbReference type="Proteomes" id="UP001154282">
    <property type="component" value="Unassembled WGS sequence"/>
</dbReference>
<keyword evidence="2" id="KW-1185">Reference proteome</keyword>
<organism evidence="1 2">
    <name type="scientific">Linum tenue</name>
    <dbReference type="NCBI Taxonomy" id="586396"/>
    <lineage>
        <taxon>Eukaryota</taxon>
        <taxon>Viridiplantae</taxon>
        <taxon>Streptophyta</taxon>
        <taxon>Embryophyta</taxon>
        <taxon>Tracheophyta</taxon>
        <taxon>Spermatophyta</taxon>
        <taxon>Magnoliopsida</taxon>
        <taxon>eudicotyledons</taxon>
        <taxon>Gunneridae</taxon>
        <taxon>Pentapetalae</taxon>
        <taxon>rosids</taxon>
        <taxon>fabids</taxon>
        <taxon>Malpighiales</taxon>
        <taxon>Linaceae</taxon>
        <taxon>Linum</taxon>
    </lineage>
</organism>
<evidence type="ECO:0008006" key="3">
    <source>
        <dbReference type="Google" id="ProtNLM"/>
    </source>
</evidence>
<proteinExistence type="predicted"/>